<reference evidence="2" key="1">
    <citation type="submission" date="2023-10" db="EMBL/GenBank/DDBJ databases">
        <authorList>
            <person name="Chen Y."/>
            <person name="Shah S."/>
            <person name="Dougan E. K."/>
            <person name="Thang M."/>
            <person name="Chan C."/>
        </authorList>
    </citation>
    <scope>NUCLEOTIDE SEQUENCE [LARGE SCALE GENOMIC DNA]</scope>
</reference>
<sequence>MRLLNSSSGARAVLPHPRSTRSTCHAGGSARARRPPAPQCRRGRGRTEEGRAGPGGARAHTSGSRRAGVGVRLLTPRGSLQHGALPLDLPCTAMHTSPTLGQQGRGTEEGARGERIGEDTREQTYQASGPHLEGEKKADLPSIGASPVAYGRPPGSREQFTQQAAARAEVRQPPPPWHASAGGGGGRLLAQVAARESERGETKKIQAEVIAQDTRQDTRLFRRQRPATWPPKPQGTRVPLPRDCREHGAMQGRPATPGRLY</sequence>
<evidence type="ECO:0000313" key="2">
    <source>
        <dbReference type="EMBL" id="CAK0848847.1"/>
    </source>
</evidence>
<comment type="caution">
    <text evidence="2">The sequence shown here is derived from an EMBL/GenBank/DDBJ whole genome shotgun (WGS) entry which is preliminary data.</text>
</comment>
<proteinExistence type="predicted"/>
<protein>
    <submittedName>
        <fullName evidence="2">Uncharacterized protein</fullName>
    </submittedName>
</protein>
<evidence type="ECO:0000256" key="1">
    <source>
        <dbReference type="SAM" id="MobiDB-lite"/>
    </source>
</evidence>
<feature type="region of interest" description="Disordered" evidence="1">
    <location>
        <begin position="161"/>
        <end position="185"/>
    </location>
</feature>
<gene>
    <name evidence="2" type="ORF">PCOR1329_LOCUS41693</name>
</gene>
<evidence type="ECO:0000313" key="3">
    <source>
        <dbReference type="Proteomes" id="UP001189429"/>
    </source>
</evidence>
<feature type="compositionally biased region" description="Basic and acidic residues" evidence="1">
    <location>
        <begin position="106"/>
        <end position="122"/>
    </location>
</feature>
<organism evidence="2 3">
    <name type="scientific">Prorocentrum cordatum</name>
    <dbReference type="NCBI Taxonomy" id="2364126"/>
    <lineage>
        <taxon>Eukaryota</taxon>
        <taxon>Sar</taxon>
        <taxon>Alveolata</taxon>
        <taxon>Dinophyceae</taxon>
        <taxon>Prorocentrales</taxon>
        <taxon>Prorocentraceae</taxon>
        <taxon>Prorocentrum</taxon>
    </lineage>
</organism>
<accession>A0ABN9TRX0</accession>
<name>A0ABN9TRX0_9DINO</name>
<dbReference type="Proteomes" id="UP001189429">
    <property type="component" value="Unassembled WGS sequence"/>
</dbReference>
<feature type="region of interest" description="Disordered" evidence="1">
    <location>
        <begin position="1"/>
        <end position="67"/>
    </location>
</feature>
<dbReference type="EMBL" id="CAUYUJ010015015">
    <property type="protein sequence ID" value="CAK0848847.1"/>
    <property type="molecule type" value="Genomic_DNA"/>
</dbReference>
<feature type="region of interest" description="Disordered" evidence="1">
    <location>
        <begin position="95"/>
        <end position="141"/>
    </location>
</feature>
<feature type="region of interest" description="Disordered" evidence="1">
    <location>
        <begin position="215"/>
        <end position="261"/>
    </location>
</feature>
<keyword evidence="3" id="KW-1185">Reference proteome</keyword>